<evidence type="ECO:0000313" key="2">
    <source>
        <dbReference type="Proteomes" id="UP000314294"/>
    </source>
</evidence>
<gene>
    <name evidence="1" type="ORF">EYF80_021363</name>
</gene>
<reference evidence="1 2" key="1">
    <citation type="submission" date="2019-03" db="EMBL/GenBank/DDBJ databases">
        <title>First draft genome of Liparis tanakae, snailfish: a comprehensive survey of snailfish specific genes.</title>
        <authorList>
            <person name="Kim W."/>
            <person name="Song I."/>
            <person name="Jeong J.-H."/>
            <person name="Kim D."/>
            <person name="Kim S."/>
            <person name="Ryu S."/>
            <person name="Song J.Y."/>
            <person name="Lee S.K."/>
        </authorList>
    </citation>
    <scope>NUCLEOTIDE SEQUENCE [LARGE SCALE GENOMIC DNA]</scope>
    <source>
        <tissue evidence="1">Muscle</tissue>
    </source>
</reference>
<proteinExistence type="predicted"/>
<accession>A0A4Z2HU78</accession>
<dbReference type="EMBL" id="SRLO01000190">
    <property type="protein sequence ID" value="TNN68442.1"/>
    <property type="molecule type" value="Genomic_DNA"/>
</dbReference>
<keyword evidence="2" id="KW-1185">Reference proteome</keyword>
<evidence type="ECO:0000313" key="1">
    <source>
        <dbReference type="EMBL" id="TNN68442.1"/>
    </source>
</evidence>
<organism evidence="1 2">
    <name type="scientific">Liparis tanakae</name>
    <name type="common">Tanaka's snailfish</name>
    <dbReference type="NCBI Taxonomy" id="230148"/>
    <lineage>
        <taxon>Eukaryota</taxon>
        <taxon>Metazoa</taxon>
        <taxon>Chordata</taxon>
        <taxon>Craniata</taxon>
        <taxon>Vertebrata</taxon>
        <taxon>Euteleostomi</taxon>
        <taxon>Actinopterygii</taxon>
        <taxon>Neopterygii</taxon>
        <taxon>Teleostei</taxon>
        <taxon>Neoteleostei</taxon>
        <taxon>Acanthomorphata</taxon>
        <taxon>Eupercaria</taxon>
        <taxon>Perciformes</taxon>
        <taxon>Cottioidei</taxon>
        <taxon>Cottales</taxon>
        <taxon>Liparidae</taxon>
        <taxon>Liparis</taxon>
    </lineage>
</organism>
<sequence length="202" mass="21631">MTRRDHRHFVGFRARSSPAADADVLAVGAVGAAPDPVWTVQQGGLRSLAVDVVQEDQSDALAERPVGYDLSLSADHLRMLLVPVVVTHRPPVAVVEDLHPTLPGTVSSDQAHHPIWNRFGHPSILHVVTVVLLPVAMGTLLQKELVPALMDVPVTQLSAHHLGVSVVPLVVADGAPPPRVKHLHSTFKVFLAADQSQRRAAA</sequence>
<dbReference type="Proteomes" id="UP000314294">
    <property type="component" value="Unassembled WGS sequence"/>
</dbReference>
<protein>
    <submittedName>
        <fullName evidence="1">Uncharacterized protein</fullName>
    </submittedName>
</protein>
<dbReference type="AlphaFoldDB" id="A0A4Z2HU78"/>
<name>A0A4Z2HU78_9TELE</name>
<comment type="caution">
    <text evidence="1">The sequence shown here is derived from an EMBL/GenBank/DDBJ whole genome shotgun (WGS) entry which is preliminary data.</text>
</comment>